<dbReference type="PANTHER" id="PTHR32282">
    <property type="entry name" value="BINDING PROTEIN TRANSPEPTIDASE, PUTATIVE-RELATED"/>
    <property type="match status" value="1"/>
</dbReference>
<keyword evidence="4" id="KW-0121">Carboxypeptidase</keyword>
<dbReference type="Pfam" id="PF00905">
    <property type="entry name" value="Transpeptidase"/>
    <property type="match status" value="1"/>
</dbReference>
<dbReference type="AlphaFoldDB" id="A0A1H8RW35"/>
<dbReference type="NCBIfam" id="TIGR02074">
    <property type="entry name" value="PBP_1a_fam"/>
    <property type="match status" value="1"/>
</dbReference>
<comment type="catalytic activity">
    <reaction evidence="17">
        <text>[GlcNAc-(1-&gt;4)-Mur2Ac(oyl-L-Ala-gamma-D-Glu-L-Lys-D-Ala-D-Ala)](n)-di-trans,octa-cis-undecaprenyl diphosphate + beta-D-GlcNAc-(1-&gt;4)-Mur2Ac(oyl-L-Ala-gamma-D-Glu-L-Lys-D-Ala-D-Ala)-di-trans,octa-cis-undecaprenyl diphosphate = [GlcNAc-(1-&gt;4)-Mur2Ac(oyl-L-Ala-gamma-D-Glu-L-Lys-D-Ala-D-Ala)](n+1)-di-trans,octa-cis-undecaprenyl diphosphate + di-trans,octa-cis-undecaprenyl diphosphate + H(+)</text>
        <dbReference type="Rhea" id="RHEA:23708"/>
        <dbReference type="Rhea" id="RHEA-COMP:9602"/>
        <dbReference type="Rhea" id="RHEA-COMP:9603"/>
        <dbReference type="ChEBI" id="CHEBI:15378"/>
        <dbReference type="ChEBI" id="CHEBI:58405"/>
        <dbReference type="ChEBI" id="CHEBI:60033"/>
        <dbReference type="ChEBI" id="CHEBI:78435"/>
        <dbReference type="EC" id="2.4.99.28"/>
    </reaction>
</comment>
<keyword evidence="10" id="KW-0133">Cell shape</keyword>
<evidence type="ECO:0000256" key="6">
    <source>
        <dbReference type="ARBA" id="ARBA00022676"/>
    </source>
</evidence>
<evidence type="ECO:0000256" key="10">
    <source>
        <dbReference type="ARBA" id="ARBA00022960"/>
    </source>
</evidence>
<dbReference type="GO" id="GO:0008360">
    <property type="term" value="P:regulation of cell shape"/>
    <property type="evidence" value="ECO:0007669"/>
    <property type="project" value="UniProtKB-KW"/>
</dbReference>
<dbReference type="GO" id="GO:0008658">
    <property type="term" value="F:penicillin binding"/>
    <property type="evidence" value="ECO:0007669"/>
    <property type="project" value="InterPro"/>
</dbReference>
<dbReference type="Proteomes" id="UP000199300">
    <property type="component" value="Unassembled WGS sequence"/>
</dbReference>
<keyword evidence="5" id="KW-0645">Protease</keyword>
<keyword evidence="14" id="KW-0511">Multifunctional enzyme</keyword>
<dbReference type="InterPro" id="IPR050396">
    <property type="entry name" value="Glycosyltr_51/Transpeptidase"/>
</dbReference>
<accession>A0A1H8RW35</accession>
<dbReference type="GO" id="GO:0008955">
    <property type="term" value="F:peptidoglycan glycosyltransferase activity"/>
    <property type="evidence" value="ECO:0007669"/>
    <property type="project" value="UniProtKB-EC"/>
</dbReference>
<dbReference type="PANTHER" id="PTHR32282:SF32">
    <property type="entry name" value="PENICILLIN-BINDING PROTEIN 2A"/>
    <property type="match status" value="1"/>
</dbReference>
<dbReference type="InterPro" id="IPR001460">
    <property type="entry name" value="PCN-bd_Tpept"/>
</dbReference>
<keyword evidence="15" id="KW-0961">Cell wall biogenesis/degradation</keyword>
<dbReference type="EMBL" id="FODJ01000011">
    <property type="protein sequence ID" value="SEO70153.1"/>
    <property type="molecule type" value="Genomic_DNA"/>
</dbReference>
<evidence type="ECO:0000259" key="20">
    <source>
        <dbReference type="Pfam" id="PF00912"/>
    </source>
</evidence>
<evidence type="ECO:0000256" key="3">
    <source>
        <dbReference type="ARBA" id="ARBA00022475"/>
    </source>
</evidence>
<sequence length="722" mass="80667">MKLTKWLSGVKQPWLLWVLLVSGAILLLSISGFLFILYGGGLIVDQQQLVLPATTTVVTTAGDPAGKLYTENRSLVSINQVPEHVRQAFIAVEDERFYEHAGVDFRSVGRAVYRDLIAFSKVEGASTITQQLAKNLFLDHSRSWMRKTQEVMASIYLERHYSKNEILELYLNQVYFAHGIYGIGTAADYFFAKSVEDLSIAEGALLAGMVKGPNLYSPYLNQENALARRNLVLSQMHRVGQIETDELLSLQGQTVRLADQQITDPWLDDYLEVVIREAEERYQISRRELQRGGYKLTVYMDATIQEYAYQEIQNDSYFSGSADNVETSFVLLEQEAGQLRAIIGGRNYSIGDQHRALTAKQPGSVIKPLAVYGPALSEDYSPYMLVDDSERDFDGYSVSNADQQYEGEVTMQHAVTVSKNTSAVWLLDQIGIDTGKSYLKNMQIDLSDQGLAIALGGLTDGLSPIQVAEGYRTFIHSGEWIESQSIAQIEDRYGNIVTEVAQKHQDVFTPQAAWYMLRMLENVVVEGTGRAGDFSKALAGKTGTTQHPQAAGYAKDTWFAGVTPEYVTALWIGYDQADGDHYLTQGSQAPTELTKAILSRVDQQQGLADAFTLPDGLAELEDPIQLPIIDDLAVSYRFGGWPVVQGELTWTQAIDNRVVYYVYRVGENGEADALLGQIEGIGRFRLNRPTFFSQSRYYVIPYNRLTDQYGERSNIVSQSIHD</sequence>
<evidence type="ECO:0000256" key="13">
    <source>
        <dbReference type="ARBA" id="ARBA00023136"/>
    </source>
</evidence>
<dbReference type="Pfam" id="PF00912">
    <property type="entry name" value="Transgly"/>
    <property type="match status" value="1"/>
</dbReference>
<keyword evidence="8 18" id="KW-0812">Transmembrane</keyword>
<dbReference type="GO" id="GO:0009002">
    <property type="term" value="F:serine-type D-Ala-D-Ala carboxypeptidase activity"/>
    <property type="evidence" value="ECO:0007669"/>
    <property type="project" value="UniProtKB-EC"/>
</dbReference>
<dbReference type="RefSeq" id="WP_091499429.1">
    <property type="nucleotide sequence ID" value="NZ_FODJ01000011.1"/>
</dbReference>
<keyword evidence="3" id="KW-1003">Cell membrane</keyword>
<feature type="transmembrane region" description="Helical" evidence="18">
    <location>
        <begin position="14"/>
        <end position="38"/>
    </location>
</feature>
<evidence type="ECO:0000256" key="2">
    <source>
        <dbReference type="ARBA" id="ARBA00007739"/>
    </source>
</evidence>
<dbReference type="OrthoDB" id="9766909at2"/>
<dbReference type="Gene3D" id="3.40.710.10">
    <property type="entry name" value="DD-peptidase/beta-lactamase superfamily"/>
    <property type="match status" value="1"/>
</dbReference>
<keyword evidence="13 18" id="KW-0472">Membrane</keyword>
<evidence type="ECO:0000313" key="22">
    <source>
        <dbReference type="Proteomes" id="UP000199300"/>
    </source>
</evidence>
<proteinExistence type="inferred from homology"/>
<protein>
    <submittedName>
        <fullName evidence="21">Penicillin-binding protein 2A</fullName>
    </submittedName>
</protein>
<gene>
    <name evidence="21" type="ORF">SAMN04488134_11146</name>
</gene>
<dbReference type="GO" id="GO:0006508">
    <property type="term" value="P:proteolysis"/>
    <property type="evidence" value="ECO:0007669"/>
    <property type="project" value="UniProtKB-KW"/>
</dbReference>
<keyword evidence="6" id="KW-0328">Glycosyltransferase</keyword>
<dbReference type="FunFam" id="1.10.3810.10:FF:000001">
    <property type="entry name" value="Penicillin-binding protein 1A"/>
    <property type="match status" value="1"/>
</dbReference>
<dbReference type="InterPro" id="IPR023346">
    <property type="entry name" value="Lysozyme-like_dom_sf"/>
</dbReference>
<evidence type="ECO:0000256" key="4">
    <source>
        <dbReference type="ARBA" id="ARBA00022645"/>
    </source>
</evidence>
<dbReference type="InterPro" id="IPR012338">
    <property type="entry name" value="Beta-lactam/transpept-like"/>
</dbReference>
<dbReference type="GO" id="GO:0030288">
    <property type="term" value="C:outer membrane-bounded periplasmic space"/>
    <property type="evidence" value="ECO:0007669"/>
    <property type="project" value="TreeGrafter"/>
</dbReference>
<keyword evidence="22" id="KW-1185">Reference proteome</keyword>
<evidence type="ECO:0000313" key="21">
    <source>
        <dbReference type="EMBL" id="SEO70153.1"/>
    </source>
</evidence>
<evidence type="ECO:0000256" key="15">
    <source>
        <dbReference type="ARBA" id="ARBA00023316"/>
    </source>
</evidence>
<evidence type="ECO:0000256" key="16">
    <source>
        <dbReference type="ARBA" id="ARBA00034000"/>
    </source>
</evidence>
<keyword evidence="12 18" id="KW-1133">Transmembrane helix</keyword>
<dbReference type="InterPro" id="IPR036950">
    <property type="entry name" value="PBP_transglycosylase"/>
</dbReference>
<keyword evidence="11" id="KW-0573">Peptidoglycan synthesis</keyword>
<evidence type="ECO:0000256" key="8">
    <source>
        <dbReference type="ARBA" id="ARBA00022692"/>
    </source>
</evidence>
<evidence type="ECO:0000256" key="5">
    <source>
        <dbReference type="ARBA" id="ARBA00022670"/>
    </source>
</evidence>
<reference evidence="21 22" key="1">
    <citation type="submission" date="2016-10" db="EMBL/GenBank/DDBJ databases">
        <authorList>
            <person name="de Groot N.N."/>
        </authorList>
    </citation>
    <scope>NUCLEOTIDE SEQUENCE [LARGE SCALE GENOMIC DNA]</scope>
    <source>
        <strain evidence="21 22">CGMCC 1.10434</strain>
    </source>
</reference>
<dbReference type="InterPro" id="IPR001264">
    <property type="entry name" value="Glyco_trans_51"/>
</dbReference>
<feature type="domain" description="Penicillin-binding protein transpeptidase" evidence="19">
    <location>
        <begin position="328"/>
        <end position="598"/>
    </location>
</feature>
<evidence type="ECO:0000256" key="12">
    <source>
        <dbReference type="ARBA" id="ARBA00022989"/>
    </source>
</evidence>
<feature type="domain" description="Glycosyl transferase family 51" evidence="20">
    <location>
        <begin position="66"/>
        <end position="237"/>
    </location>
</feature>
<evidence type="ECO:0000256" key="11">
    <source>
        <dbReference type="ARBA" id="ARBA00022984"/>
    </source>
</evidence>
<dbReference type="GO" id="GO:0009252">
    <property type="term" value="P:peptidoglycan biosynthetic process"/>
    <property type="evidence" value="ECO:0007669"/>
    <property type="project" value="UniProtKB-KW"/>
</dbReference>
<keyword evidence="9" id="KW-0378">Hydrolase</keyword>
<dbReference type="Gene3D" id="1.10.3810.10">
    <property type="entry name" value="Biosynthetic peptidoglycan transglycosylase-like"/>
    <property type="match status" value="1"/>
</dbReference>
<evidence type="ECO:0000256" key="17">
    <source>
        <dbReference type="ARBA" id="ARBA00049902"/>
    </source>
</evidence>
<keyword evidence="7" id="KW-0808">Transferase</keyword>
<dbReference type="STRING" id="872970.SAMN04488134_11146"/>
<evidence type="ECO:0000256" key="14">
    <source>
        <dbReference type="ARBA" id="ARBA00023268"/>
    </source>
</evidence>
<evidence type="ECO:0000259" key="19">
    <source>
        <dbReference type="Pfam" id="PF00905"/>
    </source>
</evidence>
<comment type="similarity">
    <text evidence="1">In the C-terminal section; belongs to the transpeptidase family.</text>
</comment>
<comment type="similarity">
    <text evidence="2">In the N-terminal section; belongs to the glycosyltransferase 51 family.</text>
</comment>
<evidence type="ECO:0000256" key="9">
    <source>
        <dbReference type="ARBA" id="ARBA00022801"/>
    </source>
</evidence>
<organism evidence="21 22">
    <name type="scientific">Amphibacillus marinus</name>
    <dbReference type="NCBI Taxonomy" id="872970"/>
    <lineage>
        <taxon>Bacteria</taxon>
        <taxon>Bacillati</taxon>
        <taxon>Bacillota</taxon>
        <taxon>Bacilli</taxon>
        <taxon>Bacillales</taxon>
        <taxon>Bacillaceae</taxon>
        <taxon>Amphibacillus</taxon>
    </lineage>
</organism>
<evidence type="ECO:0000256" key="1">
    <source>
        <dbReference type="ARBA" id="ARBA00007090"/>
    </source>
</evidence>
<evidence type="ECO:0000256" key="18">
    <source>
        <dbReference type="SAM" id="Phobius"/>
    </source>
</evidence>
<dbReference type="SUPFAM" id="SSF56601">
    <property type="entry name" value="beta-lactamase/transpeptidase-like"/>
    <property type="match status" value="1"/>
</dbReference>
<evidence type="ECO:0000256" key="7">
    <source>
        <dbReference type="ARBA" id="ARBA00022679"/>
    </source>
</evidence>
<name>A0A1H8RW35_9BACI</name>
<dbReference type="GO" id="GO:0071555">
    <property type="term" value="P:cell wall organization"/>
    <property type="evidence" value="ECO:0007669"/>
    <property type="project" value="UniProtKB-KW"/>
</dbReference>
<dbReference type="SUPFAM" id="SSF53955">
    <property type="entry name" value="Lysozyme-like"/>
    <property type="match status" value="1"/>
</dbReference>
<comment type="catalytic activity">
    <reaction evidence="16">
        <text>Preferential cleavage: (Ac)2-L-Lys-D-Ala-|-D-Ala. Also transpeptidation of peptidyl-alanyl moieties that are N-acyl substituents of D-alanine.</text>
        <dbReference type="EC" id="3.4.16.4"/>
    </reaction>
</comment>